<evidence type="ECO:0000259" key="3">
    <source>
        <dbReference type="Pfam" id="PF01656"/>
    </source>
</evidence>
<dbReference type="GO" id="GO:0005829">
    <property type="term" value="C:cytosol"/>
    <property type="evidence" value="ECO:0007669"/>
    <property type="project" value="TreeGrafter"/>
</dbReference>
<evidence type="ECO:0000313" key="4">
    <source>
        <dbReference type="EMBL" id="SCA57823.1"/>
    </source>
</evidence>
<evidence type="ECO:0000256" key="2">
    <source>
        <dbReference type="ARBA" id="ARBA00022840"/>
    </source>
</evidence>
<sequence>MFAAMTKTTPTPAVRKGGNVFAVASGKGGVGKTWFAVTLSHALANLGQRTLLFDGDFGLANVDIQLGLMPKHDLSGVVGGNLTLNQAAQPFDEGGFDIIAGRSGSSSLNHIPANQIQHLGNDLGVLSVSYDRVIVDLGAGLDRPTRQLTSKAGTCLVVTADEPTAMTDAYAFIKTMTKERPGLDIRVVVNMSDSIRDGERTYNTLRRACEGFLGISPPLAGVIRWDKRVRDTIKHQQPLLSHAPSCIAAKDVATIANSLINNF</sequence>
<dbReference type="InterPro" id="IPR025501">
    <property type="entry name" value="MinD_FleN"/>
</dbReference>
<dbReference type="PANTHER" id="PTHR43384">
    <property type="entry name" value="SEPTUM SITE-DETERMINING PROTEIN MIND HOMOLOG, CHLOROPLASTIC-RELATED"/>
    <property type="match status" value="1"/>
</dbReference>
<dbReference type="Proteomes" id="UP000231658">
    <property type="component" value="Unassembled WGS sequence"/>
</dbReference>
<dbReference type="InterPro" id="IPR027417">
    <property type="entry name" value="P-loop_NTPase"/>
</dbReference>
<keyword evidence="5" id="KW-1185">Reference proteome</keyword>
<name>A0A1C3RKP3_9PROT</name>
<dbReference type="STRING" id="1867952.MTBPR1_70095"/>
<keyword evidence="2" id="KW-0067">ATP-binding</keyword>
<dbReference type="AlphaFoldDB" id="A0A1C3RKP3"/>
<dbReference type="GO" id="GO:0005524">
    <property type="term" value="F:ATP binding"/>
    <property type="evidence" value="ECO:0007669"/>
    <property type="project" value="UniProtKB-KW"/>
</dbReference>
<protein>
    <submittedName>
        <fullName evidence="4">Site-determining protein</fullName>
    </submittedName>
</protein>
<organism evidence="4 5">
    <name type="scientific">Candidatus Terasakiella magnetica</name>
    <dbReference type="NCBI Taxonomy" id="1867952"/>
    <lineage>
        <taxon>Bacteria</taxon>
        <taxon>Pseudomonadati</taxon>
        <taxon>Pseudomonadota</taxon>
        <taxon>Alphaproteobacteria</taxon>
        <taxon>Rhodospirillales</taxon>
        <taxon>Terasakiellaceae</taxon>
        <taxon>Terasakiella</taxon>
    </lineage>
</organism>
<keyword evidence="1" id="KW-0547">Nucleotide-binding</keyword>
<dbReference type="EMBL" id="FLYE01000046">
    <property type="protein sequence ID" value="SCA57823.1"/>
    <property type="molecule type" value="Genomic_DNA"/>
</dbReference>
<dbReference type="GO" id="GO:0009898">
    <property type="term" value="C:cytoplasmic side of plasma membrane"/>
    <property type="evidence" value="ECO:0007669"/>
    <property type="project" value="TreeGrafter"/>
</dbReference>
<proteinExistence type="predicted"/>
<dbReference type="PIRSF" id="PIRSF003092">
    <property type="entry name" value="MinD"/>
    <property type="match status" value="1"/>
</dbReference>
<dbReference type="GO" id="GO:0016887">
    <property type="term" value="F:ATP hydrolysis activity"/>
    <property type="evidence" value="ECO:0007669"/>
    <property type="project" value="TreeGrafter"/>
</dbReference>
<gene>
    <name evidence="4" type="ORF">MTBPR1_70095</name>
</gene>
<dbReference type="InterPro" id="IPR002586">
    <property type="entry name" value="CobQ/CobB/MinD/ParA_Nub-bd_dom"/>
</dbReference>
<feature type="domain" description="CobQ/CobB/MinD/ParA nucleotide binding" evidence="3">
    <location>
        <begin position="22"/>
        <end position="238"/>
    </location>
</feature>
<evidence type="ECO:0000313" key="5">
    <source>
        <dbReference type="Proteomes" id="UP000231658"/>
    </source>
</evidence>
<dbReference type="Gene3D" id="3.40.50.300">
    <property type="entry name" value="P-loop containing nucleotide triphosphate hydrolases"/>
    <property type="match status" value="1"/>
</dbReference>
<dbReference type="Pfam" id="PF01656">
    <property type="entry name" value="CbiA"/>
    <property type="match status" value="1"/>
</dbReference>
<dbReference type="InterPro" id="IPR050625">
    <property type="entry name" value="ParA/MinD_ATPase"/>
</dbReference>
<accession>A0A1C3RKP3</accession>
<evidence type="ECO:0000256" key="1">
    <source>
        <dbReference type="ARBA" id="ARBA00022741"/>
    </source>
</evidence>
<dbReference type="PANTHER" id="PTHR43384:SF4">
    <property type="entry name" value="CELLULOSE BIOSYNTHESIS PROTEIN BCSQ-RELATED"/>
    <property type="match status" value="1"/>
</dbReference>
<dbReference type="OrthoDB" id="9816297at2"/>
<reference evidence="4 5" key="1">
    <citation type="submission" date="2016-07" db="EMBL/GenBank/DDBJ databases">
        <authorList>
            <person name="Lefevre C.T."/>
        </authorList>
    </citation>
    <scope>NUCLEOTIDE SEQUENCE [LARGE SCALE GENOMIC DNA]</scope>
    <source>
        <strain evidence="4">PR1</strain>
    </source>
</reference>
<dbReference type="GO" id="GO:0051782">
    <property type="term" value="P:negative regulation of cell division"/>
    <property type="evidence" value="ECO:0007669"/>
    <property type="project" value="TreeGrafter"/>
</dbReference>
<dbReference type="SUPFAM" id="SSF52540">
    <property type="entry name" value="P-loop containing nucleoside triphosphate hydrolases"/>
    <property type="match status" value="1"/>
</dbReference>